<comment type="cofactor">
    <cofactor evidence="4">
        <name>Mg(2+)</name>
        <dbReference type="ChEBI" id="CHEBI:18420"/>
    </cofactor>
    <text evidence="4">Binds 2 magnesium ions per subunit.</text>
</comment>
<dbReference type="InterPro" id="IPR010976">
    <property type="entry name" value="B-phosphoglucomutase_hydrolase"/>
</dbReference>
<dbReference type="Proteomes" id="UP000430202">
    <property type="component" value="Unassembled WGS sequence"/>
</dbReference>
<evidence type="ECO:0000313" key="6">
    <source>
        <dbReference type="EMBL" id="VXB29977.1"/>
    </source>
</evidence>
<feature type="binding site" evidence="3">
    <location>
        <position position="145"/>
    </location>
    <ligand>
        <name>substrate</name>
    </ligand>
</feature>
<feature type="binding site" evidence="3">
    <location>
        <begin position="114"/>
        <end position="118"/>
    </location>
    <ligand>
        <name>substrate</name>
    </ligand>
</feature>
<feature type="binding site" evidence="4">
    <location>
        <position position="170"/>
    </location>
    <ligand>
        <name>Mg(2+)</name>
        <dbReference type="ChEBI" id="CHEBI:18420"/>
    </ligand>
</feature>
<dbReference type="SFLD" id="SFLDG01135">
    <property type="entry name" value="C1.5.6:_HAD__Beta-PGM__Phospha"/>
    <property type="match status" value="1"/>
</dbReference>
<evidence type="ECO:0000256" key="1">
    <source>
        <dbReference type="ARBA" id="ARBA00006171"/>
    </source>
</evidence>
<feature type="active site" description="Proton donor/acceptor" evidence="2">
    <location>
        <position position="11"/>
    </location>
</feature>
<dbReference type="SFLD" id="SFLDG01129">
    <property type="entry name" value="C1.5:_HAD__Beta-PGM__Phosphata"/>
    <property type="match status" value="1"/>
</dbReference>
<feature type="binding site" evidence="4">
    <location>
        <position position="9"/>
    </location>
    <ligand>
        <name>Mg(2+)</name>
        <dbReference type="ChEBI" id="CHEBI:18420"/>
    </ligand>
</feature>
<dbReference type="InterPro" id="IPR023214">
    <property type="entry name" value="HAD_sf"/>
</dbReference>
<dbReference type="InterPro" id="IPR051806">
    <property type="entry name" value="HAD-like_SPP"/>
</dbReference>
<dbReference type="Gene3D" id="3.40.50.1000">
    <property type="entry name" value="HAD superfamily/HAD-like"/>
    <property type="match status" value="1"/>
</dbReference>
<comment type="similarity">
    <text evidence="1">Belongs to the HAD-like hydrolase superfamily. CbbY/CbbZ/Gph/YieH family.</text>
</comment>
<feature type="site" description="Important for catalytic activity and assists the phosphoryl transfer reaction to Asp8 by balancing charge and orienting the reacting groups" evidence="5">
    <location>
        <position position="114"/>
    </location>
</feature>
<protein>
    <submittedName>
        <fullName evidence="6">Beta-phosphoglucomutase</fullName>
        <ecNumber evidence="6">5.4.2.6</ecNumber>
    </submittedName>
</protein>
<feature type="binding site" evidence="3">
    <location>
        <begin position="9"/>
        <end position="11"/>
    </location>
    <ligand>
        <name>substrate</name>
    </ligand>
</feature>
<dbReference type="GO" id="GO:0050308">
    <property type="term" value="F:sugar-phosphatase activity"/>
    <property type="evidence" value="ECO:0007669"/>
    <property type="project" value="TreeGrafter"/>
</dbReference>
<proteinExistence type="inferred from homology"/>
<feature type="binding site" evidence="3">
    <location>
        <position position="76"/>
    </location>
    <ligand>
        <name>substrate</name>
    </ligand>
</feature>
<dbReference type="InterPro" id="IPR023198">
    <property type="entry name" value="PGP-like_dom2"/>
</dbReference>
<dbReference type="PANTHER" id="PTHR43481">
    <property type="entry name" value="FRUCTOSE-1-PHOSPHATE PHOSPHATASE"/>
    <property type="match status" value="1"/>
</dbReference>
<sequence length="220" mass="24501">MEKVGFIFDLDGVIVDTAKYHYLAWRKLANELGFEFTHEQNELFKGVSRKRCLEILLDIGGIEATQAQFDTWMVEKNVDYLAYIEKMDASEILPDVLRVLEYLKNKNVPIALGSASKNAKPILEKVGLLHYFDSIVDGNNVMKAKPDPEVFLIAADNLGVGPQSCVVFEDAVAGIQAANAAGMVSIGIGDSDILNEAKHNFKDFTEMDNQFLELLLNKNK</sequence>
<dbReference type="Pfam" id="PF00702">
    <property type="entry name" value="Hydrolase"/>
    <property type="match status" value="1"/>
</dbReference>
<dbReference type="GO" id="GO:0008801">
    <property type="term" value="F:beta-phosphoglucomutase activity"/>
    <property type="evidence" value="ECO:0007669"/>
    <property type="project" value="UniProtKB-EC"/>
</dbReference>
<dbReference type="InterPro" id="IPR010972">
    <property type="entry name" value="Beta-PGM"/>
</dbReference>
<dbReference type="EC" id="5.4.2.6" evidence="6"/>
<evidence type="ECO:0000313" key="7">
    <source>
        <dbReference type="Proteomes" id="UP000430202"/>
    </source>
</evidence>
<dbReference type="RefSeq" id="WP_159302160.1">
    <property type="nucleotide sequence ID" value="NZ_LR733271.1"/>
</dbReference>
<organism evidence="6 7">
    <name type="scientific">Maribacter litoralis</name>
    <dbReference type="NCBI Taxonomy" id="2059726"/>
    <lineage>
        <taxon>Bacteria</taxon>
        <taxon>Pseudomonadati</taxon>
        <taxon>Bacteroidota</taxon>
        <taxon>Flavobacteriia</taxon>
        <taxon>Flavobacteriales</taxon>
        <taxon>Flavobacteriaceae</taxon>
        <taxon>Maribacter</taxon>
    </lineage>
</organism>
<dbReference type="InterPro" id="IPR006439">
    <property type="entry name" value="HAD-SF_hydro_IA"/>
</dbReference>
<evidence type="ECO:0000256" key="4">
    <source>
        <dbReference type="PIRSR" id="PIRSR610972-3"/>
    </source>
</evidence>
<dbReference type="GO" id="GO:0000287">
    <property type="term" value="F:magnesium ion binding"/>
    <property type="evidence" value="ECO:0007669"/>
    <property type="project" value="InterPro"/>
</dbReference>
<feature type="binding site" evidence="4">
    <location>
        <position position="11"/>
    </location>
    <ligand>
        <name>Mg(2+)</name>
        <dbReference type="ChEBI" id="CHEBI:18420"/>
    </ligand>
</feature>
<dbReference type="SFLD" id="SFLDS00003">
    <property type="entry name" value="Haloacid_Dehalogenase"/>
    <property type="match status" value="1"/>
</dbReference>
<keyword evidence="4" id="KW-0460">Magnesium</keyword>
<dbReference type="InterPro" id="IPR036412">
    <property type="entry name" value="HAD-like_sf"/>
</dbReference>
<evidence type="ECO:0000256" key="3">
    <source>
        <dbReference type="PIRSR" id="PIRSR610972-2"/>
    </source>
</evidence>
<dbReference type="NCBIfam" id="TIGR01509">
    <property type="entry name" value="HAD-SF-IA-v3"/>
    <property type="match status" value="1"/>
</dbReference>
<dbReference type="PANTHER" id="PTHR43481:SF4">
    <property type="entry name" value="GLYCEROL-1-PHOSPHATE PHOSPHOHYDROLASE 1-RELATED"/>
    <property type="match status" value="1"/>
</dbReference>
<keyword evidence="4" id="KW-0479">Metal-binding</keyword>
<name>A0A653PK37_9FLAO</name>
<dbReference type="CDD" id="cd02598">
    <property type="entry name" value="HAD_BPGM"/>
    <property type="match status" value="1"/>
</dbReference>
<dbReference type="AlphaFoldDB" id="A0A653PK37"/>
<keyword evidence="6" id="KW-0413">Isomerase</keyword>
<dbReference type="EMBL" id="CABWLR010000002">
    <property type="protein sequence ID" value="VXB29977.1"/>
    <property type="molecule type" value="Genomic_DNA"/>
</dbReference>
<feature type="active site" description="Nucleophile" evidence="2">
    <location>
        <position position="9"/>
    </location>
</feature>
<accession>A0A653PK37</accession>
<evidence type="ECO:0000256" key="2">
    <source>
        <dbReference type="PIRSR" id="PIRSR610972-1"/>
    </source>
</evidence>
<feature type="binding site" evidence="3">
    <location>
        <position position="25"/>
    </location>
    <ligand>
        <name>substrate</name>
    </ligand>
</feature>
<gene>
    <name evidence="6" type="primary">yvdM</name>
    <name evidence="6" type="ORF">MARI151_20256</name>
</gene>
<dbReference type="SUPFAM" id="SSF56784">
    <property type="entry name" value="HAD-like"/>
    <property type="match status" value="1"/>
</dbReference>
<feature type="site" description="Important for catalytic activity and assists the phosphoryl transfer reaction to Asp8 by balancing charge and orienting the reacting groups" evidence="5">
    <location>
        <position position="145"/>
    </location>
</feature>
<keyword evidence="7" id="KW-1185">Reference proteome</keyword>
<reference evidence="6 7" key="1">
    <citation type="submission" date="2019-10" db="EMBL/GenBank/DDBJ databases">
        <authorList>
            <person name="Karimi E."/>
        </authorList>
    </citation>
    <scope>NUCLEOTIDE SEQUENCE [LARGE SCALE GENOMIC DNA]</scope>
    <source>
        <strain evidence="6">Maribacter sp. 151</strain>
    </source>
</reference>
<dbReference type="NCBIfam" id="TIGR01990">
    <property type="entry name" value="bPGM"/>
    <property type="match status" value="1"/>
</dbReference>
<dbReference type="NCBIfam" id="TIGR02009">
    <property type="entry name" value="PGMB-YQAB-SF"/>
    <property type="match status" value="1"/>
</dbReference>
<dbReference type="GO" id="GO:0005975">
    <property type="term" value="P:carbohydrate metabolic process"/>
    <property type="evidence" value="ECO:0007669"/>
    <property type="project" value="InterPro"/>
</dbReference>
<dbReference type="Gene3D" id="1.10.150.240">
    <property type="entry name" value="Putative phosphatase, domain 2"/>
    <property type="match status" value="1"/>
</dbReference>
<feature type="binding site" evidence="4">
    <location>
        <position position="169"/>
    </location>
    <ligand>
        <name>Mg(2+)</name>
        <dbReference type="ChEBI" id="CHEBI:18420"/>
    </ligand>
</feature>
<evidence type="ECO:0000256" key="5">
    <source>
        <dbReference type="PIRSR" id="PIRSR610972-4"/>
    </source>
</evidence>